<proteinExistence type="predicted"/>
<dbReference type="EMBL" id="SPHZ02000009">
    <property type="protein sequence ID" value="KAF0900718.1"/>
    <property type="molecule type" value="Genomic_DNA"/>
</dbReference>
<evidence type="ECO:0000313" key="1">
    <source>
        <dbReference type="EMBL" id="KAF0900718.1"/>
    </source>
</evidence>
<comment type="caution">
    <text evidence="1">The sequence shown here is derived from an EMBL/GenBank/DDBJ whole genome shotgun (WGS) entry which is preliminary data.</text>
</comment>
<gene>
    <name evidence="1" type="ORF">E2562_034774</name>
</gene>
<dbReference type="OrthoDB" id="1924680at2759"/>
<sequence length="66" mass="7156">MDGEGGAVMPYFVPISRLLAPRCLQRKKLVAPKGVMFFAPLPPSLDLPVDVAMEFLSSPDMVVATH</sequence>
<dbReference type="Proteomes" id="UP000479710">
    <property type="component" value="Unassembled WGS sequence"/>
</dbReference>
<keyword evidence="2" id="KW-1185">Reference proteome</keyword>
<name>A0A6G1CJS4_9ORYZ</name>
<dbReference type="AlphaFoldDB" id="A0A6G1CJS4"/>
<organism evidence="1 2">
    <name type="scientific">Oryza meyeriana var. granulata</name>
    <dbReference type="NCBI Taxonomy" id="110450"/>
    <lineage>
        <taxon>Eukaryota</taxon>
        <taxon>Viridiplantae</taxon>
        <taxon>Streptophyta</taxon>
        <taxon>Embryophyta</taxon>
        <taxon>Tracheophyta</taxon>
        <taxon>Spermatophyta</taxon>
        <taxon>Magnoliopsida</taxon>
        <taxon>Liliopsida</taxon>
        <taxon>Poales</taxon>
        <taxon>Poaceae</taxon>
        <taxon>BOP clade</taxon>
        <taxon>Oryzoideae</taxon>
        <taxon>Oryzeae</taxon>
        <taxon>Oryzinae</taxon>
        <taxon>Oryza</taxon>
        <taxon>Oryza meyeriana</taxon>
    </lineage>
</organism>
<protein>
    <submittedName>
        <fullName evidence="1">Uncharacterized protein</fullName>
    </submittedName>
</protein>
<reference evidence="1 2" key="1">
    <citation type="submission" date="2019-11" db="EMBL/GenBank/DDBJ databases">
        <title>Whole genome sequence of Oryza granulata.</title>
        <authorList>
            <person name="Li W."/>
        </authorList>
    </citation>
    <scope>NUCLEOTIDE SEQUENCE [LARGE SCALE GENOMIC DNA]</scope>
    <source>
        <strain evidence="2">cv. Menghai</strain>
        <tissue evidence="1">Leaf</tissue>
    </source>
</reference>
<evidence type="ECO:0000313" key="2">
    <source>
        <dbReference type="Proteomes" id="UP000479710"/>
    </source>
</evidence>
<accession>A0A6G1CJS4</accession>